<dbReference type="RefSeq" id="XP_025397891.1">
    <property type="nucleotide sequence ID" value="XM_025538876.1"/>
</dbReference>
<dbReference type="EC" id="4.3.2.9" evidence="1"/>
<dbReference type="GO" id="GO:0003839">
    <property type="term" value="F:gamma-glutamylcyclotransferase activity"/>
    <property type="evidence" value="ECO:0007669"/>
    <property type="project" value="UniProtKB-EC"/>
</dbReference>
<dbReference type="GeneID" id="37061113"/>
<evidence type="ECO:0000256" key="2">
    <source>
        <dbReference type="ARBA" id="ARBA00023239"/>
    </source>
</evidence>
<keyword evidence="6" id="KW-1185">Reference proteome</keyword>
<dbReference type="CDD" id="cd06661">
    <property type="entry name" value="GGCT_like"/>
    <property type="match status" value="1"/>
</dbReference>
<gene>
    <name evidence="5" type="ORF">BO70DRAFT_258106</name>
</gene>
<dbReference type="AlphaFoldDB" id="A0A317VZ09"/>
<evidence type="ECO:0000313" key="5">
    <source>
        <dbReference type="EMBL" id="PWY77130.1"/>
    </source>
</evidence>
<keyword evidence="2" id="KW-0456">Lyase</keyword>
<feature type="active site" description="Proton acceptor" evidence="3">
    <location>
        <position position="93"/>
    </location>
</feature>
<dbReference type="SUPFAM" id="SSF110857">
    <property type="entry name" value="Gamma-glutamyl cyclotransferase-like"/>
    <property type="match status" value="1"/>
</dbReference>
<evidence type="ECO:0000313" key="6">
    <source>
        <dbReference type="Proteomes" id="UP000247233"/>
    </source>
</evidence>
<dbReference type="OrthoDB" id="2924818at2759"/>
<accession>A0A317VZ09</accession>
<feature type="binding site" evidence="4">
    <location>
        <begin position="4"/>
        <end position="9"/>
    </location>
    <ligand>
        <name>substrate</name>
    </ligand>
</feature>
<dbReference type="Gene3D" id="3.10.490.10">
    <property type="entry name" value="Gamma-glutamyl cyclotransferase-like"/>
    <property type="match status" value="1"/>
</dbReference>
<dbReference type="Proteomes" id="UP000247233">
    <property type="component" value="Unassembled WGS sequence"/>
</dbReference>
<protein>
    <recommendedName>
        <fullName evidence="1">gamma-glutamylcyclotransferase</fullName>
        <ecNumber evidence="1">4.3.2.9</ecNumber>
    </recommendedName>
</protein>
<evidence type="ECO:0000256" key="1">
    <source>
        <dbReference type="ARBA" id="ARBA00012346"/>
    </source>
</evidence>
<feature type="non-terminal residue" evidence="5">
    <location>
        <position position="196"/>
    </location>
</feature>
<name>A0A317VZ09_9EURO</name>
<dbReference type="PANTHER" id="PTHR12935:SF0">
    <property type="entry name" value="GAMMA-GLUTAMYLCYCLOTRANSFERASE"/>
    <property type="match status" value="1"/>
</dbReference>
<dbReference type="InterPro" id="IPR013024">
    <property type="entry name" value="GGCT-like"/>
</dbReference>
<dbReference type="STRING" id="1448321.A0A317VZ09"/>
<dbReference type="EMBL" id="MSFL01000019">
    <property type="protein sequence ID" value="PWY77130.1"/>
    <property type="molecule type" value="Genomic_DNA"/>
</dbReference>
<evidence type="ECO:0000256" key="3">
    <source>
        <dbReference type="PIRSR" id="PIRSR617939-1"/>
    </source>
</evidence>
<organism evidence="5 6">
    <name type="scientific">Aspergillus heteromorphus CBS 117.55</name>
    <dbReference type="NCBI Taxonomy" id="1448321"/>
    <lineage>
        <taxon>Eukaryota</taxon>
        <taxon>Fungi</taxon>
        <taxon>Dikarya</taxon>
        <taxon>Ascomycota</taxon>
        <taxon>Pezizomycotina</taxon>
        <taxon>Eurotiomycetes</taxon>
        <taxon>Eurotiomycetidae</taxon>
        <taxon>Eurotiales</taxon>
        <taxon>Aspergillaceae</taxon>
        <taxon>Aspergillus</taxon>
        <taxon>Aspergillus subgen. Circumdati</taxon>
    </lineage>
</organism>
<comment type="caution">
    <text evidence="5">The sequence shown here is derived from an EMBL/GenBank/DDBJ whole genome shotgun (WGS) entry which is preliminary data.</text>
</comment>
<sequence length="196" mass="22005">KPLYFAYGSNLSPTQMSSRCIHNPASSIPLAIARLPRWRWLICQAGYANVLPPAEMRVGRQLDADIPESEDDDVYGVLYAMDDKDERVLDGYEGVDRAAPLTVEGDTNVSPAIREREQGRGSYNKWVVEAEIIQWIGAESTGADTIPVLVYVDENRVERAPPKEEYIPRMNRAIRESVAIGFPGRWAEKTMRPSIP</sequence>
<dbReference type="InterPro" id="IPR017939">
    <property type="entry name" value="G-Glutamylcylcotransferase"/>
</dbReference>
<evidence type="ECO:0000256" key="4">
    <source>
        <dbReference type="PIRSR" id="PIRSR617939-2"/>
    </source>
</evidence>
<feature type="non-terminal residue" evidence="5">
    <location>
        <position position="1"/>
    </location>
</feature>
<proteinExistence type="predicted"/>
<dbReference type="InterPro" id="IPR036568">
    <property type="entry name" value="GGCT-like_sf"/>
</dbReference>
<dbReference type="PANTHER" id="PTHR12935">
    <property type="entry name" value="GAMMA-GLUTAMYLCYCLOTRANSFERASE"/>
    <property type="match status" value="1"/>
</dbReference>
<reference evidence="5 6" key="1">
    <citation type="submission" date="2016-12" db="EMBL/GenBank/DDBJ databases">
        <title>The genomes of Aspergillus section Nigri reveals drivers in fungal speciation.</title>
        <authorList>
            <consortium name="DOE Joint Genome Institute"/>
            <person name="Vesth T.C."/>
            <person name="Nybo J."/>
            <person name="Theobald S."/>
            <person name="Brandl J."/>
            <person name="Frisvad J.C."/>
            <person name="Nielsen K.F."/>
            <person name="Lyhne E.K."/>
            <person name="Kogle M.E."/>
            <person name="Kuo A."/>
            <person name="Riley R."/>
            <person name="Clum A."/>
            <person name="Nolan M."/>
            <person name="Lipzen A."/>
            <person name="Salamov A."/>
            <person name="Henrissat B."/>
            <person name="Wiebenga A."/>
            <person name="De Vries R.P."/>
            <person name="Grigoriev I.V."/>
            <person name="Mortensen U.H."/>
            <person name="Andersen M.R."/>
            <person name="Baker S.E."/>
        </authorList>
    </citation>
    <scope>NUCLEOTIDE SEQUENCE [LARGE SCALE GENOMIC DNA]</scope>
    <source>
        <strain evidence="5 6">CBS 117.55</strain>
    </source>
</reference>
<dbReference type="VEuPathDB" id="FungiDB:BO70DRAFT_258106"/>